<dbReference type="CDD" id="cd08050">
    <property type="entry name" value="TAF6C"/>
    <property type="match status" value="1"/>
</dbReference>
<dbReference type="OrthoDB" id="361039at2759"/>
<dbReference type="STRING" id="644352.J3NXR0"/>
<dbReference type="InterPro" id="IPR004823">
    <property type="entry name" value="TAF_TATA-bd_Histone-like_dom"/>
</dbReference>
<dbReference type="Gene3D" id="1.10.20.10">
    <property type="entry name" value="Histone, subunit A"/>
    <property type="match status" value="1"/>
</dbReference>
<dbReference type="PANTHER" id="PTHR10221">
    <property type="entry name" value="TRANSCRIPTION INITIATION FACTOR TFIID SUBUNIT 6"/>
    <property type="match status" value="1"/>
</dbReference>
<dbReference type="Pfam" id="PF02969">
    <property type="entry name" value="TAF"/>
    <property type="match status" value="1"/>
</dbReference>
<reference evidence="11" key="5">
    <citation type="submission" date="2018-04" db="UniProtKB">
        <authorList>
            <consortium name="EnsemblFungi"/>
        </authorList>
    </citation>
    <scope>IDENTIFICATION</scope>
    <source>
        <strain evidence="11">R3-111a-1</strain>
    </source>
</reference>
<dbReference type="EMBL" id="GL385397">
    <property type="protein sequence ID" value="EJT76142.1"/>
    <property type="molecule type" value="Genomic_DNA"/>
</dbReference>
<dbReference type="SUPFAM" id="SSF47113">
    <property type="entry name" value="Histone-fold"/>
    <property type="match status" value="1"/>
</dbReference>
<reference evidence="12" key="1">
    <citation type="submission" date="2010-07" db="EMBL/GenBank/DDBJ databases">
        <title>The genome sequence of Gaeumannomyces graminis var. tritici strain R3-111a-1.</title>
        <authorList>
            <consortium name="The Broad Institute Genome Sequencing Platform"/>
            <person name="Ma L.-J."/>
            <person name="Dead R."/>
            <person name="Young S."/>
            <person name="Zeng Q."/>
            <person name="Koehrsen M."/>
            <person name="Alvarado L."/>
            <person name="Berlin A."/>
            <person name="Chapman S.B."/>
            <person name="Chen Z."/>
            <person name="Freedman E."/>
            <person name="Gellesch M."/>
            <person name="Goldberg J."/>
            <person name="Griggs A."/>
            <person name="Gujja S."/>
            <person name="Heilman E.R."/>
            <person name="Heiman D."/>
            <person name="Hepburn T."/>
            <person name="Howarth C."/>
            <person name="Jen D."/>
            <person name="Larson L."/>
            <person name="Mehta T."/>
            <person name="Neiman D."/>
            <person name="Pearson M."/>
            <person name="Roberts A."/>
            <person name="Saif S."/>
            <person name="Shea T."/>
            <person name="Shenoy N."/>
            <person name="Sisk P."/>
            <person name="Stolte C."/>
            <person name="Sykes S."/>
            <person name="Walk T."/>
            <person name="White J."/>
            <person name="Yandava C."/>
            <person name="Haas B."/>
            <person name="Nusbaum C."/>
            <person name="Birren B."/>
        </authorList>
    </citation>
    <scope>NUCLEOTIDE SEQUENCE [LARGE SCALE GENOMIC DNA]</scope>
    <source>
        <strain evidence="12">R3-111a-1</strain>
    </source>
</reference>
<dbReference type="GO" id="GO:2000144">
    <property type="term" value="P:positive regulation of DNA-templated transcription initiation"/>
    <property type="evidence" value="ECO:0007669"/>
    <property type="project" value="EnsemblFungi"/>
</dbReference>
<dbReference type="InterPro" id="IPR011442">
    <property type="entry name" value="TAF6_C"/>
</dbReference>
<evidence type="ECO:0000256" key="5">
    <source>
        <dbReference type="ARBA" id="ARBA00023242"/>
    </source>
</evidence>
<accession>J3NXR0</accession>
<evidence type="ECO:0000313" key="12">
    <source>
        <dbReference type="Proteomes" id="UP000006039"/>
    </source>
</evidence>
<evidence type="ECO:0000313" key="10">
    <source>
        <dbReference type="EMBL" id="EJT76142.1"/>
    </source>
</evidence>
<dbReference type="PANTHER" id="PTHR10221:SF9">
    <property type="entry name" value="TRANSCRIPTION INITIATION FACTOR TFIID SUBUNIT 6"/>
    <property type="match status" value="1"/>
</dbReference>
<keyword evidence="10" id="KW-0396">Initiation factor</keyword>
<evidence type="ECO:0000259" key="9">
    <source>
        <dbReference type="SMART" id="SM00803"/>
    </source>
</evidence>
<dbReference type="GO" id="GO:0006325">
    <property type="term" value="P:chromatin organization"/>
    <property type="evidence" value="ECO:0007669"/>
    <property type="project" value="EnsemblFungi"/>
</dbReference>
<keyword evidence="3" id="KW-0805">Transcription regulation</keyword>
<keyword evidence="12" id="KW-1185">Reference proteome</keyword>
<evidence type="ECO:0000256" key="6">
    <source>
        <dbReference type="ARBA" id="ARBA00076308"/>
    </source>
</evidence>
<comment type="subcellular location">
    <subcellularLocation>
        <location evidence="1">Nucleus</location>
    </subcellularLocation>
</comment>
<dbReference type="HOGENOM" id="CLU_021711_3_0_1"/>
<dbReference type="GO" id="GO:0003682">
    <property type="term" value="F:chromatin binding"/>
    <property type="evidence" value="ECO:0007669"/>
    <property type="project" value="EnsemblFungi"/>
</dbReference>
<dbReference type="GO" id="GO:0005669">
    <property type="term" value="C:transcription factor TFIID complex"/>
    <property type="evidence" value="ECO:0007669"/>
    <property type="project" value="EnsemblFungi"/>
</dbReference>
<dbReference type="GO" id="GO:0061629">
    <property type="term" value="F:RNA polymerase II-specific DNA-binding transcription factor binding"/>
    <property type="evidence" value="ECO:0007669"/>
    <property type="project" value="EnsemblFungi"/>
</dbReference>
<reference evidence="10" key="3">
    <citation type="submission" date="2010-09" db="EMBL/GenBank/DDBJ databases">
        <title>Annotation of Gaeumannomyces graminis var. tritici R3-111a-1.</title>
        <authorList>
            <consortium name="The Broad Institute Genome Sequencing Platform"/>
            <person name="Ma L.-J."/>
            <person name="Dead R."/>
            <person name="Young S.K."/>
            <person name="Zeng Q."/>
            <person name="Gargeya S."/>
            <person name="Fitzgerald M."/>
            <person name="Haas B."/>
            <person name="Abouelleil A."/>
            <person name="Alvarado L."/>
            <person name="Arachchi H.M."/>
            <person name="Berlin A."/>
            <person name="Brown A."/>
            <person name="Chapman S.B."/>
            <person name="Chen Z."/>
            <person name="Dunbar C."/>
            <person name="Freedman E."/>
            <person name="Gearin G."/>
            <person name="Gellesch M."/>
            <person name="Goldberg J."/>
            <person name="Griggs A."/>
            <person name="Gujja S."/>
            <person name="Heiman D."/>
            <person name="Howarth C."/>
            <person name="Larson L."/>
            <person name="Lui A."/>
            <person name="MacDonald P.J.P."/>
            <person name="Mehta T."/>
            <person name="Montmayeur A."/>
            <person name="Murphy C."/>
            <person name="Neiman D."/>
            <person name="Pearson M."/>
            <person name="Priest M."/>
            <person name="Roberts A."/>
            <person name="Saif S."/>
            <person name="Shea T."/>
            <person name="Shenoy N."/>
            <person name="Sisk P."/>
            <person name="Stolte C."/>
            <person name="Sykes S."/>
            <person name="Yandava C."/>
            <person name="Wortman J."/>
            <person name="Nusbaum C."/>
            <person name="Birren B."/>
        </authorList>
    </citation>
    <scope>NUCLEOTIDE SEQUENCE</scope>
    <source>
        <strain evidence="10">R3-111a-1</strain>
    </source>
</reference>
<sequence>MAAPARPAAAGPAAPAPEDSAPKLLWNTENVKDVAESVGIPNIGEDALRCLSQDVEYRIGQVIVEALRFMRAANRTTLTVQDTSQAFKVLDVEPLYGYDSTRPLRYGEASLGPGQPLFYIDDEEVDFEKLINAPLPKVPRDMSFTAHWLAVEGVQPSIPQNPTTAESRAQELIPKGPGANPALSALAGNDNLAFHPAVKQIISKELVLYFDKIQAAVLDDSPDEETARLREAALESVRTDPGLHQLVPYFANFIANQVTHRLDDTFTLRMMMELTAALVDNPHLFLDPYAGPLSAPVLTALMSRKIGGGGASAPTAAAAPAPTASNGSGMDVDGAVAAPAAPPADPIHDQFLLREFAASLLGRIATKYTRANKHLRSKLTRTCLKYLLDPTKPPAVLYGALNGLAAAGGPEAFRVLVLPNLKSFDAAVLQPLQERAGAGAGGGGGAAAAAAAAAGIEFEALAGAIVKNTLALGDHDPAVPNGVNGGMAASLEESELVDFLGPIVGARIAALGDHKLNRIVLAARNIE</sequence>
<dbReference type="GO" id="GO:0046695">
    <property type="term" value="C:SLIK (SAGA-like) complex"/>
    <property type="evidence" value="ECO:0007669"/>
    <property type="project" value="EnsemblFungi"/>
</dbReference>
<dbReference type="AlphaFoldDB" id="J3NXR0"/>
<dbReference type="FunCoup" id="J3NXR0">
    <property type="interactions" value="1016"/>
</dbReference>
<dbReference type="Gene3D" id="1.25.40.770">
    <property type="entry name" value="TAF6, C-terminal HEAT repeat domain"/>
    <property type="match status" value="1"/>
</dbReference>
<dbReference type="Proteomes" id="UP000006039">
    <property type="component" value="Unassembled WGS sequence"/>
</dbReference>
<dbReference type="RefSeq" id="XP_009222142.1">
    <property type="nucleotide sequence ID" value="XM_009223878.1"/>
</dbReference>
<dbReference type="eggNOG" id="KOG2549">
    <property type="taxonomic scope" value="Eukaryota"/>
</dbReference>
<evidence type="ECO:0000256" key="8">
    <source>
        <dbReference type="SAM" id="MobiDB-lite"/>
    </source>
</evidence>
<dbReference type="GO" id="GO:0045944">
    <property type="term" value="P:positive regulation of transcription by RNA polymerase II"/>
    <property type="evidence" value="ECO:0007669"/>
    <property type="project" value="EnsemblFungi"/>
</dbReference>
<dbReference type="CDD" id="cd22931">
    <property type="entry name" value="HFD_TAF6"/>
    <property type="match status" value="1"/>
</dbReference>
<dbReference type="GO" id="GO:0005829">
    <property type="term" value="C:cytosol"/>
    <property type="evidence" value="ECO:0007669"/>
    <property type="project" value="EnsemblFungi"/>
</dbReference>
<dbReference type="VEuPathDB" id="FungiDB:GGTG_06065"/>
<dbReference type="GO" id="GO:0051123">
    <property type="term" value="P:RNA polymerase II preinitiation complex assembly"/>
    <property type="evidence" value="ECO:0007669"/>
    <property type="project" value="EnsemblFungi"/>
</dbReference>
<dbReference type="FunFam" id="1.10.20.10:FF:000033">
    <property type="entry name" value="Transcription initiation factor TFIID complex subunit"/>
    <property type="match status" value="1"/>
</dbReference>
<dbReference type="GO" id="GO:0003713">
    <property type="term" value="F:transcription coactivator activity"/>
    <property type="evidence" value="ECO:0007669"/>
    <property type="project" value="TreeGrafter"/>
</dbReference>
<dbReference type="GO" id="GO:0000124">
    <property type="term" value="C:SAGA complex"/>
    <property type="evidence" value="ECO:0007669"/>
    <property type="project" value="EnsemblFungi"/>
</dbReference>
<gene>
    <name evidence="11" type="primary">20346523</name>
    <name evidence="10" type="ORF">GGTG_06065</name>
</gene>
<protein>
    <recommendedName>
        <fullName evidence="6">TBP-associated factor 6</fullName>
    </recommendedName>
    <alternativeName>
        <fullName evidence="7">Transcription initiation factor TFIID subunit 6</fullName>
    </alternativeName>
</protein>
<evidence type="ECO:0000256" key="2">
    <source>
        <dbReference type="ARBA" id="ARBA00007688"/>
    </source>
</evidence>
<feature type="compositionally biased region" description="Low complexity" evidence="8">
    <location>
        <begin position="1"/>
        <end position="19"/>
    </location>
</feature>
<evidence type="ECO:0000256" key="1">
    <source>
        <dbReference type="ARBA" id="ARBA00004123"/>
    </source>
</evidence>
<dbReference type="GO" id="GO:0003743">
    <property type="term" value="F:translation initiation factor activity"/>
    <property type="evidence" value="ECO:0007669"/>
    <property type="project" value="UniProtKB-KW"/>
</dbReference>
<dbReference type="InterPro" id="IPR037796">
    <property type="entry name" value="TAF6"/>
</dbReference>
<reference evidence="10" key="2">
    <citation type="submission" date="2010-07" db="EMBL/GenBank/DDBJ databases">
        <authorList>
            <consortium name="The Broad Institute Genome Sequencing Platform"/>
            <consortium name="Broad Institute Genome Sequencing Center for Infectious Disease"/>
            <person name="Ma L.-J."/>
            <person name="Dead R."/>
            <person name="Young S."/>
            <person name="Zeng Q."/>
            <person name="Koehrsen M."/>
            <person name="Alvarado L."/>
            <person name="Berlin A."/>
            <person name="Chapman S.B."/>
            <person name="Chen Z."/>
            <person name="Freedman E."/>
            <person name="Gellesch M."/>
            <person name="Goldberg J."/>
            <person name="Griggs A."/>
            <person name="Gujja S."/>
            <person name="Heilman E.R."/>
            <person name="Heiman D."/>
            <person name="Hepburn T."/>
            <person name="Howarth C."/>
            <person name="Jen D."/>
            <person name="Larson L."/>
            <person name="Mehta T."/>
            <person name="Neiman D."/>
            <person name="Pearson M."/>
            <person name="Roberts A."/>
            <person name="Saif S."/>
            <person name="Shea T."/>
            <person name="Shenoy N."/>
            <person name="Sisk P."/>
            <person name="Stolte C."/>
            <person name="Sykes S."/>
            <person name="Walk T."/>
            <person name="White J."/>
            <person name="Yandava C."/>
            <person name="Haas B."/>
            <person name="Nusbaum C."/>
            <person name="Birren B."/>
        </authorList>
    </citation>
    <scope>NUCLEOTIDE SEQUENCE</scope>
    <source>
        <strain evidence="10">R3-111a-1</strain>
    </source>
</reference>
<reference evidence="11" key="4">
    <citation type="journal article" date="2015" name="G3 (Bethesda)">
        <title>Genome sequences of three phytopathogenic species of the Magnaporthaceae family of fungi.</title>
        <authorList>
            <person name="Okagaki L.H."/>
            <person name="Nunes C.C."/>
            <person name="Sailsbery J."/>
            <person name="Clay B."/>
            <person name="Brown D."/>
            <person name="John T."/>
            <person name="Oh Y."/>
            <person name="Young N."/>
            <person name="Fitzgerald M."/>
            <person name="Haas B.J."/>
            <person name="Zeng Q."/>
            <person name="Young S."/>
            <person name="Adiconis X."/>
            <person name="Fan L."/>
            <person name="Levin J.Z."/>
            <person name="Mitchell T.K."/>
            <person name="Okubara P.A."/>
            <person name="Farman M.L."/>
            <person name="Kohn L.M."/>
            <person name="Birren B."/>
            <person name="Ma L.-J."/>
            <person name="Dean R.A."/>
        </authorList>
    </citation>
    <scope>NUCLEOTIDE SEQUENCE</scope>
    <source>
        <strain evidence="11">R3-111a-1</strain>
    </source>
</reference>
<dbReference type="GO" id="GO:0016251">
    <property type="term" value="F:RNA polymerase II general transcription initiation factor activity"/>
    <property type="evidence" value="ECO:0007669"/>
    <property type="project" value="InterPro"/>
</dbReference>
<feature type="region of interest" description="Disordered" evidence="8">
    <location>
        <begin position="1"/>
        <end position="22"/>
    </location>
</feature>
<dbReference type="InterPro" id="IPR046344">
    <property type="entry name" value="TAF6_C_sf"/>
</dbReference>
<organism evidence="10">
    <name type="scientific">Gaeumannomyces tritici (strain R3-111a-1)</name>
    <name type="common">Wheat and barley take-all root rot fungus</name>
    <name type="synonym">Gaeumannomyces graminis var. tritici</name>
    <dbReference type="NCBI Taxonomy" id="644352"/>
    <lineage>
        <taxon>Eukaryota</taxon>
        <taxon>Fungi</taxon>
        <taxon>Dikarya</taxon>
        <taxon>Ascomycota</taxon>
        <taxon>Pezizomycotina</taxon>
        <taxon>Sordariomycetes</taxon>
        <taxon>Sordariomycetidae</taxon>
        <taxon>Magnaporthales</taxon>
        <taxon>Magnaporthaceae</taxon>
        <taxon>Gaeumannomyces</taxon>
    </lineage>
</organism>
<evidence type="ECO:0000256" key="7">
    <source>
        <dbReference type="ARBA" id="ARBA00093655"/>
    </source>
</evidence>
<dbReference type="GO" id="GO:0046982">
    <property type="term" value="F:protein heterodimerization activity"/>
    <property type="evidence" value="ECO:0007669"/>
    <property type="project" value="InterPro"/>
</dbReference>
<feature type="domain" description="TATA box binding protein associated factor (TAF) histone-like fold" evidence="9">
    <location>
        <begin position="25"/>
        <end position="88"/>
    </location>
</feature>
<dbReference type="GeneID" id="20346523"/>
<dbReference type="Pfam" id="PF07571">
    <property type="entry name" value="TAF6_C"/>
    <property type="match status" value="1"/>
</dbReference>
<keyword evidence="5" id="KW-0539">Nucleus</keyword>
<dbReference type="SMART" id="SM00803">
    <property type="entry name" value="TAF"/>
    <property type="match status" value="1"/>
</dbReference>
<proteinExistence type="inferred from homology"/>
<evidence type="ECO:0000256" key="3">
    <source>
        <dbReference type="ARBA" id="ARBA00023015"/>
    </source>
</evidence>
<dbReference type="InterPro" id="IPR009072">
    <property type="entry name" value="Histone-fold"/>
</dbReference>
<keyword evidence="4" id="KW-0804">Transcription</keyword>
<evidence type="ECO:0000313" key="11">
    <source>
        <dbReference type="EnsemblFungi" id="EJT76142"/>
    </source>
</evidence>
<dbReference type="EnsemblFungi" id="EJT76142">
    <property type="protein sequence ID" value="EJT76142"/>
    <property type="gene ID" value="GGTG_06065"/>
</dbReference>
<dbReference type="GO" id="GO:0042802">
    <property type="term" value="F:identical protein binding"/>
    <property type="evidence" value="ECO:0007669"/>
    <property type="project" value="EnsemblFungi"/>
</dbReference>
<comment type="similarity">
    <text evidence="2">Belongs to the TAF6 family.</text>
</comment>
<name>J3NXR0_GAET3</name>
<keyword evidence="10" id="KW-0648">Protein biosynthesis</keyword>
<evidence type="ECO:0000256" key="4">
    <source>
        <dbReference type="ARBA" id="ARBA00023163"/>
    </source>
</evidence>